<sequence>MIKERTELVTPALSGLLDFWLGKCTNGNPPVSSTIAPQELRPWKDNIVIFEVINDEDFVYSYYGRKLAEAFGHSRLGATLDALPADQRAILAAEYAAVRRERLPVSRVHMADFGRGLGSWERLVLPLSSDGASVDKLLVAAYELSTPQPESEPAVPRMPESAGFDQTTTDEHTKAPA</sequence>
<accession>A0ABX2TKH0</accession>
<reference evidence="2 3" key="1">
    <citation type="submission" date="2020-05" db="EMBL/GenBank/DDBJ databases">
        <title>Azospirillum oleiclasticum sp. nov, a nitrogen-fixing and heavy crude oil-emulsifying bacterium isolated from the crude oil of Yumen Oilfield.</title>
        <authorList>
            <person name="Wu D."/>
            <person name="Cai M."/>
            <person name="Zhang X."/>
        </authorList>
    </citation>
    <scope>NUCLEOTIDE SEQUENCE [LARGE SCALE GENOMIC DNA]</scope>
    <source>
        <strain evidence="2 3">ROY-1-1-2</strain>
    </source>
</reference>
<dbReference type="Proteomes" id="UP000584642">
    <property type="component" value="Unassembled WGS sequence"/>
</dbReference>
<proteinExistence type="predicted"/>
<feature type="region of interest" description="Disordered" evidence="1">
    <location>
        <begin position="146"/>
        <end position="177"/>
    </location>
</feature>
<comment type="caution">
    <text evidence="2">The sequence shown here is derived from an EMBL/GenBank/DDBJ whole genome shotgun (WGS) entry which is preliminary data.</text>
</comment>
<organism evidence="2 3">
    <name type="scientific">Azospirillum oleiclasticum</name>
    <dbReference type="NCBI Taxonomy" id="2735135"/>
    <lineage>
        <taxon>Bacteria</taxon>
        <taxon>Pseudomonadati</taxon>
        <taxon>Pseudomonadota</taxon>
        <taxon>Alphaproteobacteria</taxon>
        <taxon>Rhodospirillales</taxon>
        <taxon>Azospirillaceae</taxon>
        <taxon>Azospirillum</taxon>
    </lineage>
</organism>
<evidence type="ECO:0000313" key="3">
    <source>
        <dbReference type="Proteomes" id="UP000584642"/>
    </source>
</evidence>
<evidence type="ECO:0000256" key="1">
    <source>
        <dbReference type="SAM" id="MobiDB-lite"/>
    </source>
</evidence>
<dbReference type="EMBL" id="JABFDB010000028">
    <property type="protein sequence ID" value="NYZ23598.1"/>
    <property type="molecule type" value="Genomic_DNA"/>
</dbReference>
<evidence type="ECO:0000313" key="2">
    <source>
        <dbReference type="EMBL" id="NYZ23598.1"/>
    </source>
</evidence>
<keyword evidence="3" id="KW-1185">Reference proteome</keyword>
<gene>
    <name evidence="2" type="ORF">HND93_28195</name>
</gene>
<protein>
    <recommendedName>
        <fullName evidence="4">PAS fold-4 domain-containing protein</fullName>
    </recommendedName>
</protein>
<evidence type="ECO:0008006" key="4">
    <source>
        <dbReference type="Google" id="ProtNLM"/>
    </source>
</evidence>
<dbReference type="RefSeq" id="WP_180285370.1">
    <property type="nucleotide sequence ID" value="NZ_JABFDB010000028.1"/>
</dbReference>
<name>A0ABX2TKH0_9PROT</name>